<dbReference type="Proteomes" id="UP000003706">
    <property type="component" value="Unassembled WGS sequence"/>
</dbReference>
<dbReference type="EMBL" id="AGJL01000001">
    <property type="protein sequence ID" value="EHP89685.1"/>
    <property type="molecule type" value="Genomic_DNA"/>
</dbReference>
<organism evidence="1 2">
    <name type="scientific">Methanotorris formicicus Mc-S-70</name>
    <dbReference type="NCBI Taxonomy" id="647171"/>
    <lineage>
        <taxon>Archaea</taxon>
        <taxon>Methanobacteriati</taxon>
        <taxon>Methanobacteriota</taxon>
        <taxon>Methanomada group</taxon>
        <taxon>Methanococci</taxon>
        <taxon>Methanococcales</taxon>
        <taxon>Methanocaldococcaceae</taxon>
        <taxon>Methanotorris</taxon>
    </lineage>
</organism>
<comment type="caution">
    <text evidence="1">The sequence shown here is derived from an EMBL/GenBank/DDBJ whole genome shotgun (WGS) entry which is preliminary data.</text>
</comment>
<proteinExistence type="predicted"/>
<protein>
    <recommendedName>
        <fullName evidence="3">DegT/DnrJ/EryC1/StrS aminotransferase</fullName>
    </recommendedName>
</protein>
<name>H1KWA2_9EURY</name>
<dbReference type="InterPro" id="IPR015421">
    <property type="entry name" value="PyrdxlP-dep_Trfase_major"/>
</dbReference>
<dbReference type="AlphaFoldDB" id="H1KWA2"/>
<keyword evidence="2" id="KW-1185">Reference proteome</keyword>
<gene>
    <name evidence="1" type="ORF">MetfoDRAFT_0075</name>
</gene>
<dbReference type="SUPFAM" id="SSF53383">
    <property type="entry name" value="PLP-dependent transferases"/>
    <property type="match status" value="1"/>
</dbReference>
<evidence type="ECO:0000313" key="2">
    <source>
        <dbReference type="Proteomes" id="UP000003706"/>
    </source>
</evidence>
<dbReference type="InterPro" id="IPR015424">
    <property type="entry name" value="PyrdxlP-dep_Trfase"/>
</dbReference>
<accession>H1KWA2</accession>
<evidence type="ECO:0000313" key="1">
    <source>
        <dbReference type="EMBL" id="EHP89685.1"/>
    </source>
</evidence>
<evidence type="ECO:0008006" key="3">
    <source>
        <dbReference type="Google" id="ProtNLM"/>
    </source>
</evidence>
<dbReference type="Gene3D" id="3.40.640.10">
    <property type="entry name" value="Type I PLP-dependent aspartate aminotransferase-like (Major domain)"/>
    <property type="match status" value="1"/>
</dbReference>
<reference evidence="1 2" key="1">
    <citation type="submission" date="2011-09" db="EMBL/GenBank/DDBJ databases">
        <title>The draft genome of Methanotorris formicicus Mc-S-70.</title>
        <authorList>
            <consortium name="US DOE Joint Genome Institute (JGI-PGF)"/>
            <person name="Lucas S."/>
            <person name="Han J."/>
            <person name="Lapidus A."/>
            <person name="Cheng J.-F."/>
            <person name="Goodwin L."/>
            <person name="Pitluck S."/>
            <person name="Peters L."/>
            <person name="Land M.L."/>
            <person name="Hauser L."/>
            <person name="Sieprawska-Lupa M."/>
            <person name="Takai K."/>
            <person name="Miyazaki J."/>
            <person name="Whitman W."/>
            <person name="Woyke T.J."/>
        </authorList>
    </citation>
    <scope>NUCLEOTIDE SEQUENCE [LARGE SCALE GENOMIC DNA]</scope>
    <source>
        <strain evidence="1 2">Mc-S-70</strain>
    </source>
</reference>
<sequence length="347" mass="39207">MHATLVLLCSLLEKLIYKLMVIIMIIPHRVPCLEGKISVEGDEEHLKLVLSHLLKKRKNMDNIKILPSGNAAIFIVSKIVKDILGEGNILIPDMGSWRGFLRYPKMLNLNPIKIKTNLGIVDIEELISSIEKYNPKALFLTSLAGYLAPQPLKEIKKVCEEFGVLFVEDVSGKIGDDSGYGDVVVCSMGSPKIINCEYGGFLAFDEEIKEKLKKANKLDELNALIKTYKVPNFFGLMKEEAKNAKKVYKRCVYFSNIIKSEMENAYFKDKEGVCVFLEYENPHEVTKFVDSCVRLDNGKSIITKCPLYDRVLRNGVVVEIKKMDILNIGDDDIIEIVNIIKKASQLK</sequence>